<dbReference type="GO" id="GO:0007165">
    <property type="term" value="P:signal transduction"/>
    <property type="evidence" value="ECO:0007669"/>
    <property type="project" value="InterPro"/>
</dbReference>
<dbReference type="InterPro" id="IPR003660">
    <property type="entry name" value="HAMP_dom"/>
</dbReference>
<dbReference type="PANTHER" id="PTHR24567">
    <property type="entry name" value="CRP FAMILY TRANSCRIPTIONAL REGULATORY PROTEIN"/>
    <property type="match status" value="1"/>
</dbReference>
<accession>A0AAN1QQJ8</accession>
<dbReference type="InterPro" id="IPR018490">
    <property type="entry name" value="cNMP-bd_dom_sf"/>
</dbReference>
<evidence type="ECO:0000313" key="4">
    <source>
        <dbReference type="Proteomes" id="UP000267249"/>
    </source>
</evidence>
<dbReference type="GO" id="GO:0016020">
    <property type="term" value="C:membrane"/>
    <property type="evidence" value="ECO:0007669"/>
    <property type="project" value="InterPro"/>
</dbReference>
<dbReference type="InterPro" id="IPR014710">
    <property type="entry name" value="RmlC-like_jellyroll"/>
</dbReference>
<dbReference type="PROSITE" id="PS50042">
    <property type="entry name" value="CNMP_BINDING_3"/>
    <property type="match status" value="1"/>
</dbReference>
<dbReference type="CDD" id="cd00038">
    <property type="entry name" value="CAP_ED"/>
    <property type="match status" value="1"/>
</dbReference>
<dbReference type="EMBL" id="CP030139">
    <property type="protein sequence ID" value="AZB73712.2"/>
    <property type="molecule type" value="Genomic_DNA"/>
</dbReference>
<dbReference type="RefSeq" id="WP_261789805.1">
    <property type="nucleotide sequence ID" value="NZ_CP030139.2"/>
</dbReference>
<sequence length="246" mass="27550">MIDPDRLAELQQLELLQTCPPAELAQLDDCLQPQVLQSQDILFRCGDPAAALYWIRAGQVGVFVADGSDEQHESLLRALGPGSLIGEMSLIDGQPRSATCRALEPTELYALSNHDFQQLLRQSPQFAQALLAMLSQRLRYTNQFLSEVGAGVQQLARGQYDPLLQLQSPDHSLASLAAAFAQMALQVQQREAALQERIRCLELEVDACRVQQSVTEITESEFFIHLQQRAQALRRDRQNPRQPPQH</sequence>
<feature type="domain" description="Cyclic nucleotide-binding" evidence="1">
    <location>
        <begin position="15"/>
        <end position="137"/>
    </location>
</feature>
<dbReference type="Proteomes" id="UP000267249">
    <property type="component" value="Chromosome"/>
</dbReference>
<evidence type="ECO:0000313" key="3">
    <source>
        <dbReference type="EMBL" id="AZB73712.2"/>
    </source>
</evidence>
<dbReference type="InterPro" id="IPR000595">
    <property type="entry name" value="cNMP-bd_dom"/>
</dbReference>
<name>A0AAN1QQJ8_SYNEL</name>
<feature type="domain" description="HAMP" evidence="2">
    <location>
        <begin position="139"/>
        <end position="192"/>
    </location>
</feature>
<reference evidence="3 4" key="1">
    <citation type="journal article" date="2018" name="Sci. Rep.">
        <title>Genome Features and Biochemical Characteristics of a Robust, Fast Growing and Naturally Transformable Cyanobacterium Synechococcus elongatus PCC 11801 Isolated from India.</title>
        <authorList>
            <person name="Jaiswal D."/>
            <person name="Sengupta A."/>
            <person name="Sohoni S."/>
            <person name="Sengupta S."/>
            <person name="Phadnavis A.G."/>
            <person name="Pakrasi H.B."/>
            <person name="Wangikar P.P."/>
        </authorList>
    </citation>
    <scope>NUCLEOTIDE SEQUENCE [LARGE SCALE GENOMIC DNA]</scope>
    <source>
        <strain evidence="3 4">PCC 11801</strain>
    </source>
</reference>
<gene>
    <name evidence="3" type="ORF">DOP62_09850</name>
</gene>
<dbReference type="InterPro" id="IPR050397">
    <property type="entry name" value="Env_Response_Regulators"/>
</dbReference>
<dbReference type="PROSITE" id="PS50885">
    <property type="entry name" value="HAMP"/>
    <property type="match status" value="1"/>
</dbReference>
<dbReference type="SUPFAM" id="SSF51206">
    <property type="entry name" value="cAMP-binding domain-like"/>
    <property type="match status" value="1"/>
</dbReference>
<dbReference type="Pfam" id="PF00027">
    <property type="entry name" value="cNMP_binding"/>
    <property type="match status" value="1"/>
</dbReference>
<organism evidence="3 4">
    <name type="scientific">Synechococcus elongatus PCC 11801</name>
    <dbReference type="NCBI Taxonomy" id="2219813"/>
    <lineage>
        <taxon>Bacteria</taxon>
        <taxon>Bacillati</taxon>
        <taxon>Cyanobacteriota</taxon>
        <taxon>Cyanophyceae</taxon>
        <taxon>Synechococcales</taxon>
        <taxon>Synechococcaceae</taxon>
        <taxon>Synechococcus</taxon>
    </lineage>
</organism>
<evidence type="ECO:0000259" key="2">
    <source>
        <dbReference type="PROSITE" id="PS50885"/>
    </source>
</evidence>
<dbReference type="Gene3D" id="2.60.120.10">
    <property type="entry name" value="Jelly Rolls"/>
    <property type="match status" value="1"/>
</dbReference>
<proteinExistence type="predicted"/>
<evidence type="ECO:0000259" key="1">
    <source>
        <dbReference type="PROSITE" id="PS50042"/>
    </source>
</evidence>
<protein>
    <submittedName>
        <fullName evidence="3">Cyclic nucleotide-binding domain-containing protein</fullName>
    </submittedName>
</protein>
<dbReference type="PANTHER" id="PTHR24567:SF74">
    <property type="entry name" value="HTH-TYPE TRANSCRIPTIONAL REGULATOR ARCR"/>
    <property type="match status" value="1"/>
</dbReference>
<dbReference type="AlphaFoldDB" id="A0AAN1QQJ8"/>
<dbReference type="GO" id="GO:0005829">
    <property type="term" value="C:cytosol"/>
    <property type="evidence" value="ECO:0007669"/>
    <property type="project" value="TreeGrafter"/>
</dbReference>
<dbReference type="GO" id="GO:0003700">
    <property type="term" value="F:DNA-binding transcription factor activity"/>
    <property type="evidence" value="ECO:0007669"/>
    <property type="project" value="TreeGrafter"/>
</dbReference>
<dbReference type="SMART" id="SM00100">
    <property type="entry name" value="cNMP"/>
    <property type="match status" value="1"/>
</dbReference>